<protein>
    <submittedName>
        <fullName evidence="2">Uncharacterized protein</fullName>
    </submittedName>
</protein>
<feature type="compositionally biased region" description="Basic and acidic residues" evidence="1">
    <location>
        <begin position="1"/>
        <end position="28"/>
    </location>
</feature>
<accession>R7S058</accession>
<feature type="region of interest" description="Disordered" evidence="1">
    <location>
        <begin position="79"/>
        <end position="151"/>
    </location>
</feature>
<proteinExistence type="predicted"/>
<name>R7S058_STEHR</name>
<evidence type="ECO:0000313" key="2">
    <source>
        <dbReference type="EMBL" id="EIM80498.1"/>
    </source>
</evidence>
<dbReference type="EMBL" id="JH687398">
    <property type="protein sequence ID" value="EIM80498.1"/>
    <property type="molecule type" value="Genomic_DNA"/>
</dbReference>
<evidence type="ECO:0000256" key="1">
    <source>
        <dbReference type="SAM" id="MobiDB-lite"/>
    </source>
</evidence>
<dbReference type="AlphaFoldDB" id="R7S058"/>
<sequence>MIKNPESRMCHRAQVRDQPKFSRPDSLDFRGTGSSFVKEAEDVRFRFPEDCVECIMQMSGPTLSTTDRARHVIRVRAEDNDSTVRDKDGNAEVDEDGVKDAKADSDKDEASEVDDERDDSAEQTELDEEADDKDQDEDREAFCGPSKLAEE</sequence>
<feature type="region of interest" description="Disordered" evidence="1">
    <location>
        <begin position="1"/>
        <end position="32"/>
    </location>
</feature>
<evidence type="ECO:0000313" key="3">
    <source>
        <dbReference type="Proteomes" id="UP000053927"/>
    </source>
</evidence>
<dbReference type="RefSeq" id="XP_007310611.1">
    <property type="nucleotide sequence ID" value="XM_007310549.1"/>
</dbReference>
<feature type="compositionally biased region" description="Acidic residues" evidence="1">
    <location>
        <begin position="111"/>
        <end position="139"/>
    </location>
</feature>
<reference evidence="3" key="1">
    <citation type="journal article" date="2012" name="Science">
        <title>The Paleozoic origin of enzymatic lignin decomposition reconstructed from 31 fungal genomes.</title>
        <authorList>
            <person name="Floudas D."/>
            <person name="Binder M."/>
            <person name="Riley R."/>
            <person name="Barry K."/>
            <person name="Blanchette R.A."/>
            <person name="Henrissat B."/>
            <person name="Martinez A.T."/>
            <person name="Otillar R."/>
            <person name="Spatafora J.W."/>
            <person name="Yadav J.S."/>
            <person name="Aerts A."/>
            <person name="Benoit I."/>
            <person name="Boyd A."/>
            <person name="Carlson A."/>
            <person name="Copeland A."/>
            <person name="Coutinho P.M."/>
            <person name="de Vries R.P."/>
            <person name="Ferreira P."/>
            <person name="Findley K."/>
            <person name="Foster B."/>
            <person name="Gaskell J."/>
            <person name="Glotzer D."/>
            <person name="Gorecki P."/>
            <person name="Heitman J."/>
            <person name="Hesse C."/>
            <person name="Hori C."/>
            <person name="Igarashi K."/>
            <person name="Jurgens J.A."/>
            <person name="Kallen N."/>
            <person name="Kersten P."/>
            <person name="Kohler A."/>
            <person name="Kuees U."/>
            <person name="Kumar T.K.A."/>
            <person name="Kuo A."/>
            <person name="LaButti K."/>
            <person name="Larrondo L.F."/>
            <person name="Lindquist E."/>
            <person name="Ling A."/>
            <person name="Lombard V."/>
            <person name="Lucas S."/>
            <person name="Lundell T."/>
            <person name="Martin R."/>
            <person name="McLaughlin D.J."/>
            <person name="Morgenstern I."/>
            <person name="Morin E."/>
            <person name="Murat C."/>
            <person name="Nagy L.G."/>
            <person name="Nolan M."/>
            <person name="Ohm R.A."/>
            <person name="Patyshakuliyeva A."/>
            <person name="Rokas A."/>
            <person name="Ruiz-Duenas F.J."/>
            <person name="Sabat G."/>
            <person name="Salamov A."/>
            <person name="Samejima M."/>
            <person name="Schmutz J."/>
            <person name="Slot J.C."/>
            <person name="St John F."/>
            <person name="Stenlid J."/>
            <person name="Sun H."/>
            <person name="Sun S."/>
            <person name="Syed K."/>
            <person name="Tsang A."/>
            <person name="Wiebenga A."/>
            <person name="Young D."/>
            <person name="Pisabarro A."/>
            <person name="Eastwood D.C."/>
            <person name="Martin F."/>
            <person name="Cullen D."/>
            <person name="Grigoriev I.V."/>
            <person name="Hibbett D.S."/>
        </authorList>
    </citation>
    <scope>NUCLEOTIDE SEQUENCE [LARGE SCALE GENOMIC DNA]</scope>
    <source>
        <strain evidence="3">FP-91666</strain>
    </source>
</reference>
<dbReference type="Proteomes" id="UP000053927">
    <property type="component" value="Unassembled WGS sequence"/>
</dbReference>
<dbReference type="KEGG" id="shs:STEHIDRAFT_115923"/>
<feature type="compositionally biased region" description="Basic and acidic residues" evidence="1">
    <location>
        <begin position="79"/>
        <end position="110"/>
    </location>
</feature>
<organism evidence="2 3">
    <name type="scientific">Stereum hirsutum (strain FP-91666)</name>
    <name type="common">White-rot fungus</name>
    <dbReference type="NCBI Taxonomy" id="721885"/>
    <lineage>
        <taxon>Eukaryota</taxon>
        <taxon>Fungi</taxon>
        <taxon>Dikarya</taxon>
        <taxon>Basidiomycota</taxon>
        <taxon>Agaricomycotina</taxon>
        <taxon>Agaricomycetes</taxon>
        <taxon>Russulales</taxon>
        <taxon>Stereaceae</taxon>
        <taxon>Stereum</taxon>
    </lineage>
</organism>
<gene>
    <name evidence="2" type="ORF">STEHIDRAFT_115923</name>
</gene>
<keyword evidence="3" id="KW-1185">Reference proteome</keyword>
<dbReference type="GeneID" id="18795826"/>